<dbReference type="Gene3D" id="3.10.105.10">
    <property type="entry name" value="Dipeptide-binding Protein, Domain 3"/>
    <property type="match status" value="1"/>
</dbReference>
<protein>
    <submittedName>
        <fullName evidence="6">ABC-type dipeptide transport system, periplasmic component</fullName>
    </submittedName>
</protein>
<dbReference type="InterPro" id="IPR039424">
    <property type="entry name" value="SBP_5"/>
</dbReference>
<dbReference type="PROSITE" id="PS01040">
    <property type="entry name" value="SBP_BACTERIAL_5"/>
    <property type="match status" value="1"/>
</dbReference>
<dbReference type="GeneID" id="87107872"/>
<dbReference type="Gene3D" id="3.40.190.10">
    <property type="entry name" value="Periplasmic binding protein-like II"/>
    <property type="match status" value="1"/>
</dbReference>
<comment type="similarity">
    <text evidence="1">Belongs to the bacterial solute-binding protein 5 family.</text>
</comment>
<dbReference type="eggNOG" id="COG0747">
    <property type="taxonomic scope" value="Bacteria"/>
</dbReference>
<dbReference type="STRING" id="660470.Theba_2132"/>
<evidence type="ECO:0000256" key="3">
    <source>
        <dbReference type="ARBA" id="ARBA00022729"/>
    </source>
</evidence>
<dbReference type="InterPro" id="IPR023765">
    <property type="entry name" value="SBP_5_CS"/>
</dbReference>
<feature type="chain" id="PRO_5003657673" evidence="4">
    <location>
        <begin position="20"/>
        <end position="695"/>
    </location>
</feature>
<evidence type="ECO:0000313" key="7">
    <source>
        <dbReference type="Proteomes" id="UP000002881"/>
    </source>
</evidence>
<dbReference type="PANTHER" id="PTHR30290">
    <property type="entry name" value="PERIPLASMIC BINDING COMPONENT OF ABC TRANSPORTER"/>
    <property type="match status" value="1"/>
</dbReference>
<evidence type="ECO:0000313" key="6">
    <source>
        <dbReference type="EMBL" id="AFK07766.1"/>
    </source>
</evidence>
<dbReference type="GO" id="GO:0015833">
    <property type="term" value="P:peptide transport"/>
    <property type="evidence" value="ECO:0007669"/>
    <property type="project" value="TreeGrafter"/>
</dbReference>
<dbReference type="EMBL" id="CP003532">
    <property type="protein sequence ID" value="AFK07766.1"/>
    <property type="molecule type" value="Genomic_DNA"/>
</dbReference>
<evidence type="ECO:0000256" key="4">
    <source>
        <dbReference type="SAM" id="SignalP"/>
    </source>
</evidence>
<dbReference type="InterPro" id="IPR000914">
    <property type="entry name" value="SBP_5_dom"/>
</dbReference>
<reference evidence="6 7" key="1">
    <citation type="journal article" date="2012" name="Genome Biol. Evol.">
        <title>Genome Sequence of the Mesophilic Thermotogales Bacterium Mesotoga prima MesG1.Ag.4.2 Reveals the Largest Thermotogales Genome To Date.</title>
        <authorList>
            <person name="Zhaxybayeva O."/>
            <person name="Swithers K.S."/>
            <person name="Foght J."/>
            <person name="Green A.G."/>
            <person name="Bruce D."/>
            <person name="Detter C."/>
            <person name="Han S."/>
            <person name="Teshima H."/>
            <person name="Han J."/>
            <person name="Woyke T."/>
            <person name="Pitluck S."/>
            <person name="Nolan M."/>
            <person name="Ivanova N."/>
            <person name="Pati A."/>
            <person name="Land M.L."/>
            <person name="Dlutek M."/>
            <person name="Doolittle W.F."/>
            <person name="Noll K.M."/>
            <person name="Nesbo C.L."/>
        </authorList>
    </citation>
    <scope>NUCLEOTIDE SEQUENCE [LARGE SCALE GENOMIC DNA]</scope>
    <source>
        <strain evidence="7">mesG1.Ag.4.2</strain>
    </source>
</reference>
<keyword evidence="7" id="KW-1185">Reference proteome</keyword>
<dbReference type="GO" id="GO:1904680">
    <property type="term" value="F:peptide transmembrane transporter activity"/>
    <property type="evidence" value="ECO:0007669"/>
    <property type="project" value="TreeGrafter"/>
</dbReference>
<dbReference type="CDD" id="cd08513">
    <property type="entry name" value="PBP2_thermophilic_Hb8_like"/>
    <property type="match status" value="1"/>
</dbReference>
<dbReference type="AlphaFoldDB" id="I2F763"/>
<dbReference type="Pfam" id="PF00496">
    <property type="entry name" value="SBP_bac_5"/>
    <property type="match status" value="1"/>
</dbReference>
<dbReference type="PANTHER" id="PTHR30290:SF9">
    <property type="entry name" value="OLIGOPEPTIDE-BINDING PROTEIN APPA"/>
    <property type="match status" value="1"/>
</dbReference>
<sequence precursor="true">MKKLFVCMLVLFFSGLSLAQISAEEAIPVIESRGILTSVDESPLTFTEFKAAIEKAFPGKEEIIKGKGEVSRADFAVAMVEVLGLQSEAEAFDEICTTALDEWEAPEEAWGALTVAYRSNRQLLDFRYGHVIEASSPITRKEAAISIYMAINPPAKGGTATTAVTADAPGFNTLFTSAGLTWTICNIIGDGVTGTDKDGFYFPRMIKRMPSLENGLMVINEDGSLTITYELRKGMKWHDGEPVTAHDAKFQWEVMNSGAPVTTNYFESSVSEVEVIDDYTYSITLPEPLSNAELGSSVYAYYFGWFQLPEHVFRDSYEEAKHSGSWDSFVENATKNPIMTGPYKLKEYVEGQYVIMEAFDEYYMDRPNIDQLVMRIIPDMDVVFASTLNGEIDFGRYTLTLKQSVQLENERADMFNVFYTPNIAYDNLNLNLRDPEDTSKPHPIFGDKRVRQAVLYGLNREQISNVVYAGLAEVVDTWITDLHQMRDALKSPEVKHYEYNPAKAKALLEEAGWKLNSKGIYEKDGTPLKFSLSLASGSGDYQMMAQMIQGMLKQIGMEVEIEVMPALVIWTEIFPYGDFDAHISGWGYGVSDEAANYWTTDQIPSEENYWGGMNFTGWANAENDEIVNAAARELDPEKKLALYEKHFALWTEELPVLPLVVAPTPHFAKKYIKSFNSGYDNGLGWIIQNWYIDEQ</sequence>
<proteinExistence type="inferred from homology"/>
<dbReference type="HOGENOM" id="CLU_017028_8_6_0"/>
<evidence type="ECO:0000259" key="5">
    <source>
        <dbReference type="Pfam" id="PF00496"/>
    </source>
</evidence>
<organism evidence="6 7">
    <name type="scientific">Mesotoga prima MesG1.Ag.4.2</name>
    <dbReference type="NCBI Taxonomy" id="660470"/>
    <lineage>
        <taxon>Bacteria</taxon>
        <taxon>Thermotogati</taxon>
        <taxon>Thermotogota</taxon>
        <taxon>Thermotogae</taxon>
        <taxon>Kosmotogales</taxon>
        <taxon>Kosmotogaceae</taxon>
        <taxon>Mesotoga</taxon>
    </lineage>
</organism>
<dbReference type="SUPFAM" id="SSF53850">
    <property type="entry name" value="Periplasmic binding protein-like II"/>
    <property type="match status" value="1"/>
</dbReference>
<evidence type="ECO:0000256" key="1">
    <source>
        <dbReference type="ARBA" id="ARBA00005695"/>
    </source>
</evidence>
<evidence type="ECO:0000256" key="2">
    <source>
        <dbReference type="ARBA" id="ARBA00022448"/>
    </source>
</evidence>
<accession>I2F763</accession>
<keyword evidence="2" id="KW-0813">Transport</keyword>
<keyword evidence="3 4" id="KW-0732">Signal</keyword>
<dbReference type="Proteomes" id="UP000002881">
    <property type="component" value="Chromosome"/>
</dbReference>
<gene>
    <name evidence="6" type="ORF">Theba_2132</name>
</gene>
<name>I2F763_9BACT</name>
<dbReference type="RefSeq" id="WP_014731534.1">
    <property type="nucleotide sequence ID" value="NC_017934.1"/>
</dbReference>
<dbReference type="KEGG" id="mpg:Theba_2132"/>
<feature type="domain" description="Solute-binding protein family 5" evidence="5">
    <location>
        <begin position="221"/>
        <end position="600"/>
    </location>
</feature>
<feature type="signal peptide" evidence="4">
    <location>
        <begin position="1"/>
        <end position="19"/>
    </location>
</feature>